<evidence type="ECO:0000256" key="11">
    <source>
        <dbReference type="ARBA" id="ARBA00048271"/>
    </source>
</evidence>
<dbReference type="GO" id="GO:0050113">
    <property type="term" value="F:inositol oxygenase activity"/>
    <property type="evidence" value="ECO:0007669"/>
    <property type="project" value="UniProtKB-UniRule"/>
</dbReference>
<feature type="binding site" evidence="13">
    <location>
        <position position="193"/>
    </location>
    <ligand>
        <name>Fe cation</name>
        <dbReference type="ChEBI" id="CHEBI:24875"/>
        <label>1</label>
    </ligand>
</feature>
<evidence type="ECO:0000256" key="14">
    <source>
        <dbReference type="RuleBase" id="RU367039"/>
    </source>
</evidence>
<dbReference type="PANTHER" id="PTHR12588">
    <property type="entry name" value="MYOINOSITOL OXYGENASE"/>
    <property type="match status" value="1"/>
</dbReference>
<dbReference type="AlphaFoldDB" id="A0A0G4J3H3"/>
<evidence type="ECO:0000256" key="6">
    <source>
        <dbReference type="ARBA" id="ARBA00022490"/>
    </source>
</evidence>
<organism evidence="15 17">
    <name type="scientific">Plasmodiophora brassicae</name>
    <name type="common">Clubroot disease agent</name>
    <dbReference type="NCBI Taxonomy" id="37360"/>
    <lineage>
        <taxon>Eukaryota</taxon>
        <taxon>Sar</taxon>
        <taxon>Rhizaria</taxon>
        <taxon>Endomyxa</taxon>
        <taxon>Phytomyxea</taxon>
        <taxon>Plasmodiophorida</taxon>
        <taxon>Plasmodiophoridae</taxon>
        <taxon>Plasmodiophora</taxon>
    </lineage>
</organism>
<dbReference type="OrthoDB" id="5151075at2759"/>
<evidence type="ECO:0000256" key="2">
    <source>
        <dbReference type="ARBA" id="ARBA00005167"/>
    </source>
</evidence>
<feature type="binding site" evidence="12">
    <location>
        <begin position="219"/>
        <end position="220"/>
    </location>
    <ligand>
        <name>substrate</name>
    </ligand>
</feature>
<keyword evidence="6 14" id="KW-0963">Cytoplasm</keyword>
<reference evidence="16 18" key="2">
    <citation type="submission" date="2018-03" db="EMBL/GenBank/DDBJ databases">
        <authorList>
            <person name="Fogelqvist J."/>
        </authorList>
    </citation>
    <scope>NUCLEOTIDE SEQUENCE [LARGE SCALE GENOMIC DNA]</scope>
</reference>
<reference evidence="15 17" key="1">
    <citation type="submission" date="2015-02" db="EMBL/GenBank/DDBJ databases">
        <authorList>
            <person name="Chooi Y.-H."/>
        </authorList>
    </citation>
    <scope>NUCLEOTIDE SEQUENCE [LARGE SCALE GENOMIC DNA]</scope>
    <source>
        <strain evidence="15">E3</strain>
    </source>
</reference>
<evidence type="ECO:0000313" key="18">
    <source>
        <dbReference type="Proteomes" id="UP000290189"/>
    </source>
</evidence>
<comment type="cofactor">
    <cofactor evidence="13 14">
        <name>Fe cation</name>
        <dbReference type="ChEBI" id="CHEBI:24875"/>
    </cofactor>
    <text evidence="13 14">Binds 2 iron ions per subunit.</text>
</comment>
<feature type="binding site" evidence="13">
    <location>
        <position position="252"/>
    </location>
    <ligand>
        <name>Fe cation</name>
        <dbReference type="ChEBI" id="CHEBI:24875"/>
        <label>1</label>
    </ligand>
</feature>
<dbReference type="GO" id="GO:0005737">
    <property type="term" value="C:cytoplasm"/>
    <property type="evidence" value="ECO:0007669"/>
    <property type="project" value="UniProtKB-SubCell"/>
</dbReference>
<dbReference type="GO" id="GO:0005506">
    <property type="term" value="F:iron ion binding"/>
    <property type="evidence" value="ECO:0007669"/>
    <property type="project" value="InterPro"/>
</dbReference>
<evidence type="ECO:0000256" key="13">
    <source>
        <dbReference type="PIRSR" id="PIRSR607828-2"/>
    </source>
</evidence>
<comment type="subcellular location">
    <subcellularLocation>
        <location evidence="1 14">Cytoplasm</location>
    </subcellularLocation>
</comment>
<dbReference type="GO" id="GO:0019310">
    <property type="term" value="P:inositol catabolic process"/>
    <property type="evidence" value="ECO:0007669"/>
    <property type="project" value="UniProtKB-UniRule"/>
</dbReference>
<evidence type="ECO:0000256" key="10">
    <source>
        <dbReference type="ARBA" id="ARBA00029668"/>
    </source>
</evidence>
<feature type="binding site" evidence="13">
    <location>
        <position position="117"/>
    </location>
    <ligand>
        <name>Fe cation</name>
        <dbReference type="ChEBI" id="CHEBI:24875"/>
        <label>1</label>
    </ligand>
</feature>
<name>A0A0G4J3H3_PLABS</name>
<keyword evidence="9 13" id="KW-0408">Iron</keyword>
<dbReference type="Pfam" id="PF05153">
    <property type="entry name" value="MIOX"/>
    <property type="match status" value="1"/>
</dbReference>
<dbReference type="SUPFAM" id="SSF109604">
    <property type="entry name" value="HD-domain/PDEase-like"/>
    <property type="match status" value="1"/>
</dbReference>
<evidence type="ECO:0000313" key="16">
    <source>
        <dbReference type="EMBL" id="SPQ93656.1"/>
    </source>
</evidence>
<geneLocation type="mitochondrion" evidence="16"/>
<sequence>MSTLVYQAAAPPMVTAPKVGFRNYKNSAHQARVEKFYAEQHAKQTFDSVRAMEKRHLQFNKVKMGAWEAIEYLDKVVDSSDPDTALTQIQHALQSAEAARKLYPDIDWLHLVGLIHDLGKLLAVTDPERNLVGDPQWAVVGDTFPVGCKFETTNVLCESFAHNPDNAHPVYSTPLGVYKPNCGLDNVKMSWGHDEYLYQVLVHNGAMLPPPALAIIRYHSFYPWHTQNGYCHLTNAHDEEMKKWVLVFNQCDLYSKADETCDVNALKPYYQALIKKYLPEVIQW</sequence>
<keyword evidence="17" id="KW-1185">Reference proteome</keyword>
<keyword evidence="16" id="KW-0496">Mitochondrion</keyword>
<feature type="binding site" evidence="13">
    <location>
        <position position="91"/>
    </location>
    <ligand>
        <name>Fe cation</name>
        <dbReference type="ChEBI" id="CHEBI:24875"/>
        <label>1</label>
    </ligand>
</feature>
<evidence type="ECO:0000256" key="8">
    <source>
        <dbReference type="ARBA" id="ARBA00023002"/>
    </source>
</evidence>
<feature type="binding site" evidence="12">
    <location>
        <begin position="78"/>
        <end position="80"/>
    </location>
    <ligand>
        <name>substrate</name>
    </ligand>
</feature>
<feature type="binding site" evidence="12">
    <location>
        <position position="22"/>
    </location>
    <ligand>
        <name>substrate</name>
    </ligand>
</feature>
<dbReference type="Gene3D" id="1.10.3210.10">
    <property type="entry name" value="Hypothetical protein af1432"/>
    <property type="match status" value="1"/>
</dbReference>
<dbReference type="Proteomes" id="UP000039324">
    <property type="component" value="Unassembled WGS sequence"/>
</dbReference>
<accession>A0A0G4J3H3</accession>
<evidence type="ECO:0000256" key="12">
    <source>
        <dbReference type="PIRSR" id="PIRSR607828-1"/>
    </source>
</evidence>
<comment type="catalytic activity">
    <reaction evidence="11 14">
        <text>myo-inositol + O2 = D-glucuronate + H2O + H(+)</text>
        <dbReference type="Rhea" id="RHEA:23696"/>
        <dbReference type="ChEBI" id="CHEBI:15377"/>
        <dbReference type="ChEBI" id="CHEBI:15378"/>
        <dbReference type="ChEBI" id="CHEBI:15379"/>
        <dbReference type="ChEBI" id="CHEBI:17268"/>
        <dbReference type="ChEBI" id="CHEBI:58720"/>
        <dbReference type="EC" id="1.13.99.1"/>
    </reaction>
</comment>
<dbReference type="PANTHER" id="PTHR12588:SF0">
    <property type="entry name" value="INOSITOL OXYGENASE"/>
    <property type="match status" value="1"/>
</dbReference>
<keyword evidence="8 14" id="KW-0560">Oxidoreductase</keyword>
<evidence type="ECO:0000256" key="9">
    <source>
        <dbReference type="ARBA" id="ARBA00023004"/>
    </source>
</evidence>
<evidence type="ECO:0000256" key="5">
    <source>
        <dbReference type="ARBA" id="ARBA00019269"/>
    </source>
</evidence>
<dbReference type="OMA" id="RYNTKYG"/>
<comment type="pathway">
    <text evidence="2 14">Polyol metabolism; myo-inositol degradation into D-glucuronate; D-glucuronate from myo-inositol: step 1/1.</text>
</comment>
<keyword evidence="7 13" id="KW-0479">Metal-binding</keyword>
<dbReference type="Proteomes" id="UP000290189">
    <property type="component" value="Unassembled WGS sequence"/>
</dbReference>
<protein>
    <recommendedName>
        <fullName evidence="5 14">Inositol oxygenase</fullName>
        <ecNumber evidence="4 14">1.13.99.1</ecNumber>
    </recommendedName>
    <alternativeName>
        <fullName evidence="10 14">Myo-inositol oxygenase</fullName>
    </alternativeName>
</protein>
<evidence type="ECO:0000313" key="15">
    <source>
        <dbReference type="EMBL" id="CEP02153.1"/>
    </source>
</evidence>
<evidence type="ECO:0000256" key="7">
    <source>
        <dbReference type="ARBA" id="ARBA00022723"/>
    </source>
</evidence>
<evidence type="ECO:0000313" key="17">
    <source>
        <dbReference type="Proteomes" id="UP000039324"/>
    </source>
</evidence>
<dbReference type="EMBL" id="OVEO01000001">
    <property type="protein sequence ID" value="SPQ93656.1"/>
    <property type="molecule type" value="Genomic_DNA"/>
</dbReference>
<gene>
    <name evidence="15" type="ORF">PBRA_002418</name>
    <name evidence="16" type="ORF">PLBR_LOCUS871</name>
</gene>
<dbReference type="UniPathway" id="UPA00111">
    <property type="reaction ID" value="UER00527"/>
</dbReference>
<dbReference type="STRING" id="37360.A0A0G4J3H3"/>
<feature type="binding site" evidence="12">
    <location>
        <position position="120"/>
    </location>
    <ligand>
        <name>substrate</name>
    </ligand>
</feature>
<dbReference type="EC" id="1.13.99.1" evidence="4 14"/>
<comment type="similarity">
    <text evidence="3 14">Belongs to the myo-inositol oxygenase family.</text>
</comment>
<feature type="binding site" evidence="13">
    <location>
        <position position="219"/>
    </location>
    <ligand>
        <name>Fe cation</name>
        <dbReference type="ChEBI" id="CHEBI:24875"/>
        <label>1</label>
    </ligand>
</feature>
<evidence type="ECO:0000256" key="1">
    <source>
        <dbReference type="ARBA" id="ARBA00004496"/>
    </source>
</evidence>
<dbReference type="EMBL" id="CDSF01000122">
    <property type="protein sequence ID" value="CEP02153.1"/>
    <property type="molecule type" value="Genomic_DNA"/>
</dbReference>
<evidence type="ECO:0000256" key="3">
    <source>
        <dbReference type="ARBA" id="ARBA00005286"/>
    </source>
</evidence>
<proteinExistence type="inferred from homology"/>
<feature type="binding site" evidence="12">
    <location>
        <begin position="141"/>
        <end position="142"/>
    </location>
    <ligand>
        <name>substrate</name>
    </ligand>
</feature>
<feature type="binding site" evidence="13">
    <location>
        <position position="116"/>
    </location>
    <ligand>
        <name>Fe cation</name>
        <dbReference type="ChEBI" id="CHEBI:24875"/>
        <label>1</label>
    </ligand>
</feature>
<evidence type="ECO:0000256" key="4">
    <source>
        <dbReference type="ARBA" id="ARBA00011919"/>
    </source>
</evidence>
<dbReference type="InterPro" id="IPR007828">
    <property type="entry name" value="Inositol_oxygenase"/>
</dbReference>